<evidence type="ECO:0000256" key="3">
    <source>
        <dbReference type="ARBA" id="ARBA00022723"/>
    </source>
</evidence>
<feature type="domain" description="Peptidase M28" evidence="8">
    <location>
        <begin position="321"/>
        <end position="530"/>
    </location>
</feature>
<dbReference type="EC" id="3.4.-.-" evidence="6"/>
<dbReference type="GO" id="GO:0006508">
    <property type="term" value="P:proteolysis"/>
    <property type="evidence" value="ECO:0007669"/>
    <property type="project" value="UniProtKB-KW"/>
</dbReference>
<dbReference type="GO" id="GO:0008235">
    <property type="term" value="F:metalloexopeptidase activity"/>
    <property type="evidence" value="ECO:0007669"/>
    <property type="project" value="InterPro"/>
</dbReference>
<dbReference type="EMBL" id="JABWAB010000005">
    <property type="protein sequence ID" value="KAF6051120.1"/>
    <property type="molecule type" value="Genomic_DNA"/>
</dbReference>
<comment type="caution">
    <text evidence="9">The sequence shown here is derived from an EMBL/GenBank/DDBJ whole genome shotgun (WGS) entry which is preliminary data.</text>
</comment>
<accession>A0A8X7TB46</accession>
<reference evidence="9" key="1">
    <citation type="submission" date="2020-03" db="EMBL/GenBank/DDBJ databases">
        <title>FDA dAtabase for Regulatory Grade micrObial Sequences (FDA-ARGOS): Supporting development and validation of Infectious Disease Dx tests.</title>
        <authorList>
            <person name="Campos J."/>
            <person name="Goldberg B."/>
            <person name="Tallon L."/>
            <person name="Sadzewicz L."/>
            <person name="Vavikolanu K."/>
            <person name="Mehta A."/>
            <person name="Aluvathingal J."/>
            <person name="Nadendla S."/>
            <person name="Nandy P."/>
            <person name="Geyer C."/>
            <person name="Yan Y."/>
            <person name="Sichtig H."/>
        </authorList>
    </citation>
    <scope>NUCLEOTIDE SEQUENCE [LARGE SCALE GENOMIC DNA]</scope>
    <source>
        <strain evidence="9">FDAARGOS_652</strain>
    </source>
</reference>
<feature type="domain" description="PA" evidence="7">
    <location>
        <begin position="209"/>
        <end position="290"/>
    </location>
</feature>
<dbReference type="InterPro" id="IPR045175">
    <property type="entry name" value="M28_fam"/>
</dbReference>
<keyword evidence="3 6" id="KW-0479">Metal-binding</keyword>
<dbReference type="Gene3D" id="3.40.630.10">
    <property type="entry name" value="Zn peptidases"/>
    <property type="match status" value="1"/>
</dbReference>
<evidence type="ECO:0000256" key="6">
    <source>
        <dbReference type="RuleBase" id="RU361240"/>
    </source>
</evidence>
<dbReference type="PANTHER" id="PTHR12147">
    <property type="entry name" value="METALLOPEPTIDASE M28 FAMILY MEMBER"/>
    <property type="match status" value="1"/>
</dbReference>
<evidence type="ECO:0000256" key="1">
    <source>
        <dbReference type="ARBA" id="ARBA00001947"/>
    </source>
</evidence>
<evidence type="ECO:0000256" key="5">
    <source>
        <dbReference type="ARBA" id="ARBA00022833"/>
    </source>
</evidence>
<dbReference type="InterPro" id="IPR046450">
    <property type="entry name" value="PA_dom_sf"/>
</dbReference>
<dbReference type="SUPFAM" id="SSF52025">
    <property type="entry name" value="PA domain"/>
    <property type="match status" value="1"/>
</dbReference>
<evidence type="ECO:0000259" key="8">
    <source>
        <dbReference type="Pfam" id="PF04389"/>
    </source>
</evidence>
<name>A0A8X7TB46_CANPA</name>
<keyword evidence="2 6" id="KW-0645">Protease</keyword>
<dbReference type="InterPro" id="IPR007484">
    <property type="entry name" value="Peptidase_M28"/>
</dbReference>
<evidence type="ECO:0000313" key="10">
    <source>
        <dbReference type="Proteomes" id="UP000590412"/>
    </source>
</evidence>
<gene>
    <name evidence="9" type="ORF">FOB60_003788</name>
</gene>
<dbReference type="InterPro" id="IPR003137">
    <property type="entry name" value="PA_domain"/>
</dbReference>
<keyword evidence="5 6" id="KW-0862">Zinc</keyword>
<comment type="similarity">
    <text evidence="6">Belongs to the peptidase M28 family.</text>
</comment>
<dbReference type="Proteomes" id="UP000590412">
    <property type="component" value="Unassembled WGS sequence"/>
</dbReference>
<dbReference type="GO" id="GO:0046872">
    <property type="term" value="F:metal ion binding"/>
    <property type="evidence" value="ECO:0007669"/>
    <property type="project" value="UniProtKB-KW"/>
</dbReference>
<dbReference type="Pfam" id="PF04389">
    <property type="entry name" value="Peptidase_M28"/>
    <property type="match status" value="1"/>
</dbReference>
<feature type="signal peptide" evidence="6">
    <location>
        <begin position="1"/>
        <end position="19"/>
    </location>
</feature>
<evidence type="ECO:0000256" key="2">
    <source>
        <dbReference type="ARBA" id="ARBA00022670"/>
    </source>
</evidence>
<sequence length="572" mass="63133">MKYSILLSIAVASTTVVDAFPTLKFWQDVVPLGQQDQNNQAIFVNSQSNEGNEGVQFEIQSVDVEPQEGVEKEDLLQQYEESESITINDIIDESVYSKLPEIDSELLQASIKESNLRKRAESLFKIANYSTKKYGHPTRVIGSPGHWATIRYIISELKKLGGYYTIKTQSFNAIDGHIEDYSLLIDGVQPKSLKPLALTPPTTDKRPVHGNLVLVESNGCSLHDYPHLTKDNIVLIKRGECSFGDKSRNAGKLGAKGAIIYDSQGAVAGTLGTPNGEEVATVAVDEKDVDEYIKKLKVNPNHKFETTLYVDSYVKNISTINVVADSVFGDHDNIVSLGAHSDSVGAGPGINDDGSGTISLLEVAQQLTKYKINNAVRFAWWAAEEEGLLGSNYYASHLSKSDNKKLRLFMDYDMMASPNYEYEVYDANNKDHPNGSGNLRDLYIDWYTAHGLNYTLVPFDGRSDYVGFIEQGIPAGGIATGAEKLKDKEAKRKFGGDLGKAFDPCYHQLCDDLSNPSYEAWGLNTKLIAHSVATFAKTFDGFPKRDEGKDQVQQQSIGGDALFTRRGDLYVI</sequence>
<evidence type="ECO:0000256" key="4">
    <source>
        <dbReference type="ARBA" id="ARBA00022801"/>
    </source>
</evidence>
<feature type="chain" id="PRO_5036519087" description="Peptide hydrolase" evidence="6">
    <location>
        <begin position="20"/>
        <end position="572"/>
    </location>
</feature>
<dbReference type="FunFam" id="3.40.630.10:FF:000093">
    <property type="entry name" value="Peptide hydrolase"/>
    <property type="match status" value="1"/>
</dbReference>
<protein>
    <recommendedName>
        <fullName evidence="6">Peptide hydrolase</fullName>
        <ecNumber evidence="6">3.4.-.-</ecNumber>
    </recommendedName>
</protein>
<organism evidence="9 10">
    <name type="scientific">Candida parapsilosis</name>
    <name type="common">Yeast</name>
    <dbReference type="NCBI Taxonomy" id="5480"/>
    <lineage>
        <taxon>Eukaryota</taxon>
        <taxon>Fungi</taxon>
        <taxon>Dikarya</taxon>
        <taxon>Ascomycota</taxon>
        <taxon>Saccharomycotina</taxon>
        <taxon>Pichiomycetes</taxon>
        <taxon>Debaryomycetaceae</taxon>
        <taxon>Candida/Lodderomyces clade</taxon>
        <taxon>Candida</taxon>
    </lineage>
</organism>
<dbReference type="AlphaFoldDB" id="A0A8X7TB46"/>
<dbReference type="Gene3D" id="3.50.30.30">
    <property type="match status" value="1"/>
</dbReference>
<keyword evidence="4 6" id="KW-0378">Hydrolase</keyword>
<evidence type="ECO:0000259" key="7">
    <source>
        <dbReference type="Pfam" id="PF02225"/>
    </source>
</evidence>
<dbReference type="PANTHER" id="PTHR12147:SF17">
    <property type="entry name" value="AMINOPEPTIDASE Y"/>
    <property type="match status" value="1"/>
</dbReference>
<dbReference type="OrthoDB" id="10013407at2759"/>
<proteinExistence type="inferred from homology"/>
<dbReference type="SUPFAM" id="SSF53187">
    <property type="entry name" value="Zn-dependent exopeptidases"/>
    <property type="match status" value="1"/>
</dbReference>
<keyword evidence="6" id="KW-0732">Signal</keyword>
<evidence type="ECO:0000313" key="9">
    <source>
        <dbReference type="EMBL" id="KAF6051120.1"/>
    </source>
</evidence>
<dbReference type="Pfam" id="PF02225">
    <property type="entry name" value="PA"/>
    <property type="match status" value="1"/>
</dbReference>
<comment type="cofactor">
    <cofactor evidence="1">
        <name>Zn(2+)</name>
        <dbReference type="ChEBI" id="CHEBI:29105"/>
    </cofactor>
</comment>